<dbReference type="PANTHER" id="PTHR13794:SF58">
    <property type="entry name" value="MITOCHONDRIAL ENOLASE SUPERFAMILY MEMBER 1"/>
    <property type="match status" value="1"/>
</dbReference>
<gene>
    <name evidence="5" type="ORF">MGWOODY_XGa776</name>
</gene>
<dbReference type="InterPro" id="IPR018110">
    <property type="entry name" value="Mandel_Rmase/mucon_lact_enz_CS"/>
</dbReference>
<dbReference type="Gene3D" id="3.30.390.10">
    <property type="entry name" value="Enolase-like, N-terminal domain"/>
    <property type="match status" value="1"/>
</dbReference>
<comment type="cofactor">
    <cofactor evidence="1">
        <name>Mg(2+)</name>
        <dbReference type="ChEBI" id="CHEBI:18420"/>
    </cofactor>
</comment>
<dbReference type="InterPro" id="IPR034382">
    <property type="entry name" value="AHGA_cycloisomerase"/>
</dbReference>
<dbReference type="Gene3D" id="3.20.20.120">
    <property type="entry name" value="Enolase-like C-terminal domain"/>
    <property type="match status" value="1"/>
</dbReference>
<dbReference type="SMART" id="SM00922">
    <property type="entry name" value="MR_MLE"/>
    <property type="match status" value="1"/>
</dbReference>
<dbReference type="SUPFAM" id="SSF54826">
    <property type="entry name" value="Enolase N-terminal domain-like"/>
    <property type="match status" value="1"/>
</dbReference>
<name>A0A160TVV8_9ZZZZ</name>
<organism evidence="5">
    <name type="scientific">hydrothermal vent metagenome</name>
    <dbReference type="NCBI Taxonomy" id="652676"/>
    <lineage>
        <taxon>unclassified sequences</taxon>
        <taxon>metagenomes</taxon>
        <taxon>ecological metagenomes</taxon>
    </lineage>
</organism>
<dbReference type="AlphaFoldDB" id="A0A160TVV8"/>
<dbReference type="SFLD" id="SFLDS00001">
    <property type="entry name" value="Enolase"/>
    <property type="match status" value="1"/>
</dbReference>
<dbReference type="Pfam" id="PF13378">
    <property type="entry name" value="MR_MLE_C"/>
    <property type="match status" value="1"/>
</dbReference>
<dbReference type="InterPro" id="IPR036849">
    <property type="entry name" value="Enolase-like_C_sf"/>
</dbReference>
<dbReference type="GO" id="GO:0009063">
    <property type="term" value="P:amino acid catabolic process"/>
    <property type="evidence" value="ECO:0007669"/>
    <property type="project" value="InterPro"/>
</dbReference>
<sequence>MFAIKRIAVDHFRIPLPLALSDSTHGEITHFGLVTVRLTDAQGREGLGYTYTVNNIGAAAVLKLIEQDLAESILSSSSDSIEAFWEEMWWHVHFVGRGGLAAFAMAAVDIALWDLRAKTVNKPMWRLLGGDRCEVKAYAGGIDLDFTLDQLLAQAEGFLAQGFQAIKMKVGRDVLEQDIDRVQAMRNFVGPDFPLMADANMRWTVDQAVKAATALASCGLYWLEEPVIPDDFIGHARVQSVGGVPVASGENLHSTYEFSQLIESGGVTYPEPDAATVGGITPWLKIAELSQAHGLHITSHGIHDIHVHLLAAVTNADYLEVHGFGLERFIAEPLQLNNGLALAPDRPGHGVVLDFEALETHRYTT</sequence>
<feature type="domain" description="Mandelate racemase/muconate lactonizing enzyme C-terminal" evidence="4">
    <location>
        <begin position="148"/>
        <end position="245"/>
    </location>
</feature>
<accession>A0A160TVV8</accession>
<dbReference type="InterPro" id="IPR013342">
    <property type="entry name" value="Mandelate_racemase_C"/>
</dbReference>
<dbReference type="Pfam" id="PF02746">
    <property type="entry name" value="MR_MLE_N"/>
    <property type="match status" value="1"/>
</dbReference>
<keyword evidence="2" id="KW-0479">Metal-binding</keyword>
<dbReference type="PROSITE" id="PS00909">
    <property type="entry name" value="MR_MLE_2"/>
    <property type="match status" value="1"/>
</dbReference>
<dbReference type="GO" id="GO:0000287">
    <property type="term" value="F:magnesium ion binding"/>
    <property type="evidence" value="ECO:0007669"/>
    <property type="project" value="TreeGrafter"/>
</dbReference>
<proteinExistence type="predicted"/>
<reference evidence="5" key="1">
    <citation type="submission" date="2015-10" db="EMBL/GenBank/DDBJ databases">
        <authorList>
            <person name="Gilbert D.G."/>
        </authorList>
    </citation>
    <scope>NUCLEOTIDE SEQUENCE</scope>
</reference>
<protein>
    <submittedName>
        <fullName evidence="5">Mandelate racemase/muconate lactonizing enzyme family protein</fullName>
    </submittedName>
</protein>
<evidence type="ECO:0000259" key="4">
    <source>
        <dbReference type="SMART" id="SM00922"/>
    </source>
</evidence>
<dbReference type="GO" id="GO:0019388">
    <property type="term" value="P:galactose catabolic process"/>
    <property type="evidence" value="ECO:0007669"/>
    <property type="project" value="InterPro"/>
</dbReference>
<dbReference type="PANTHER" id="PTHR13794">
    <property type="entry name" value="ENOLASE SUPERFAMILY, MANDELATE RACEMASE"/>
    <property type="match status" value="1"/>
</dbReference>
<dbReference type="CDD" id="cd03316">
    <property type="entry name" value="MR_like"/>
    <property type="match status" value="1"/>
</dbReference>
<dbReference type="GO" id="GO:0016836">
    <property type="term" value="F:hydro-lyase activity"/>
    <property type="evidence" value="ECO:0007669"/>
    <property type="project" value="TreeGrafter"/>
</dbReference>
<evidence type="ECO:0000256" key="1">
    <source>
        <dbReference type="ARBA" id="ARBA00001946"/>
    </source>
</evidence>
<evidence type="ECO:0000313" key="5">
    <source>
        <dbReference type="EMBL" id="CUS54433.1"/>
    </source>
</evidence>
<dbReference type="SFLD" id="SFLDF00557">
    <property type="entry name" value="3_6-anhydro-alpha-L-galactonat"/>
    <property type="match status" value="1"/>
</dbReference>
<dbReference type="SFLD" id="SFLDG00179">
    <property type="entry name" value="mandelate_racemase"/>
    <property type="match status" value="1"/>
</dbReference>
<dbReference type="SUPFAM" id="SSF51604">
    <property type="entry name" value="Enolase C-terminal domain-like"/>
    <property type="match status" value="1"/>
</dbReference>
<keyword evidence="3" id="KW-0460">Magnesium</keyword>
<dbReference type="InterPro" id="IPR029065">
    <property type="entry name" value="Enolase_C-like"/>
</dbReference>
<dbReference type="InterPro" id="IPR029017">
    <property type="entry name" value="Enolase-like_N"/>
</dbReference>
<dbReference type="EMBL" id="CZRL01000104">
    <property type="protein sequence ID" value="CUS54433.1"/>
    <property type="molecule type" value="Genomic_DNA"/>
</dbReference>
<evidence type="ECO:0000256" key="2">
    <source>
        <dbReference type="ARBA" id="ARBA00022723"/>
    </source>
</evidence>
<dbReference type="InterPro" id="IPR013341">
    <property type="entry name" value="Mandelate_racemase_N_dom"/>
</dbReference>
<evidence type="ECO:0000256" key="3">
    <source>
        <dbReference type="ARBA" id="ARBA00022842"/>
    </source>
</evidence>
<dbReference type="GO" id="GO:0016853">
    <property type="term" value="F:isomerase activity"/>
    <property type="evidence" value="ECO:0007669"/>
    <property type="project" value="InterPro"/>
</dbReference>
<dbReference type="InterPro" id="IPR046945">
    <property type="entry name" value="RHMD-like"/>
</dbReference>